<dbReference type="EMBL" id="KV429121">
    <property type="protein sequence ID" value="KZT64678.1"/>
    <property type="molecule type" value="Genomic_DNA"/>
</dbReference>
<dbReference type="SUPFAM" id="SSF48208">
    <property type="entry name" value="Six-hairpin glycosidases"/>
    <property type="match status" value="1"/>
</dbReference>
<name>A0A165LP74_9APHY</name>
<sequence>MPGLAFAAVSALLGASFFTVPRVHAQSLTDAQLDDVKDNLWLGAQQTWELGTEAQALLESDAPAYSVFSDNSLPPPLGNDSALYNNTAVQPVIQIAYNVAYNRSNSTGPQPIMYVEGGAAGDPVSIGVALLIANWTGAPEPELNRPEAALSPYGESIGQGVTYARAAEDQLEYILTVVPRADNGAISHRIETTQLWSDAVYMIPPFLAYYGVLTGNQTLVEEAYNQIKAYREILFNSTTSLWQHILLGDNGIVDPDYWATGNGWAAAGILRVLATIKRSQYADSMASELNDLLNWVVEIHDGMYKYQDNSTSLFHNYAENSTWFFDSSSSALLASTVYRLATLQGIYTYIPNAEAAREALSANSGSDTAYTSWGTGNGVGPATSFTQTTATSATPSGTATSSYAVPTPTSGGEDLLHFTPQMWLTPVVDPYDFTEQGGSSPEGQAFIVEMYAAWRDWVELGSPGLAVTKRDTAERRDSSRVLGRFARMLW</sequence>
<dbReference type="Gene3D" id="1.50.10.10">
    <property type="match status" value="1"/>
</dbReference>
<dbReference type="PANTHER" id="PTHR41814:SF1">
    <property type="entry name" value="CELLULASE"/>
    <property type="match status" value="1"/>
</dbReference>
<protein>
    <submittedName>
        <fullName evidence="3">Six-hairpin glycosidase</fullName>
    </submittedName>
</protein>
<feature type="signal peptide" evidence="2">
    <location>
        <begin position="1"/>
        <end position="25"/>
    </location>
</feature>
<keyword evidence="1" id="KW-0378">Hydrolase</keyword>
<feature type="chain" id="PRO_5007861928" evidence="2">
    <location>
        <begin position="26"/>
        <end position="490"/>
    </location>
</feature>
<evidence type="ECO:0000313" key="3">
    <source>
        <dbReference type="EMBL" id="KZT64678.1"/>
    </source>
</evidence>
<evidence type="ECO:0000256" key="2">
    <source>
        <dbReference type="SAM" id="SignalP"/>
    </source>
</evidence>
<dbReference type="Pfam" id="PF07470">
    <property type="entry name" value="Glyco_hydro_88"/>
    <property type="match status" value="1"/>
</dbReference>
<dbReference type="Proteomes" id="UP000076727">
    <property type="component" value="Unassembled WGS sequence"/>
</dbReference>
<keyword evidence="2" id="KW-0732">Signal</keyword>
<dbReference type="GO" id="GO:0016798">
    <property type="term" value="F:hydrolase activity, acting on glycosyl bonds"/>
    <property type="evidence" value="ECO:0007669"/>
    <property type="project" value="UniProtKB-KW"/>
</dbReference>
<dbReference type="InterPro" id="IPR010905">
    <property type="entry name" value="Glyco_hydro_88"/>
</dbReference>
<reference evidence="3 4" key="1">
    <citation type="journal article" date="2016" name="Mol. Biol. Evol.">
        <title>Comparative Genomics of Early-Diverging Mushroom-Forming Fungi Provides Insights into the Origins of Lignocellulose Decay Capabilities.</title>
        <authorList>
            <person name="Nagy L.G."/>
            <person name="Riley R."/>
            <person name="Tritt A."/>
            <person name="Adam C."/>
            <person name="Daum C."/>
            <person name="Floudas D."/>
            <person name="Sun H."/>
            <person name="Yadav J.S."/>
            <person name="Pangilinan J."/>
            <person name="Larsson K.H."/>
            <person name="Matsuura K."/>
            <person name="Barry K."/>
            <person name="Labutti K."/>
            <person name="Kuo R."/>
            <person name="Ohm R.A."/>
            <person name="Bhattacharya S.S."/>
            <person name="Shirouzu T."/>
            <person name="Yoshinaga Y."/>
            <person name="Martin F.M."/>
            <person name="Grigoriev I.V."/>
            <person name="Hibbett D.S."/>
        </authorList>
    </citation>
    <scope>NUCLEOTIDE SEQUENCE [LARGE SCALE GENOMIC DNA]</scope>
    <source>
        <strain evidence="3 4">L-15889</strain>
    </source>
</reference>
<dbReference type="InterPro" id="IPR012341">
    <property type="entry name" value="6hp_glycosidase-like_sf"/>
</dbReference>
<dbReference type="InterPro" id="IPR008928">
    <property type="entry name" value="6-hairpin_glycosidase_sf"/>
</dbReference>
<keyword evidence="3" id="KW-0326">Glycosidase</keyword>
<evidence type="ECO:0000256" key="1">
    <source>
        <dbReference type="ARBA" id="ARBA00022801"/>
    </source>
</evidence>
<dbReference type="STRING" id="1314783.A0A165LP74"/>
<dbReference type="OrthoDB" id="4138492at2759"/>
<accession>A0A165LP74</accession>
<evidence type="ECO:0000313" key="4">
    <source>
        <dbReference type="Proteomes" id="UP000076727"/>
    </source>
</evidence>
<dbReference type="AlphaFoldDB" id="A0A165LP74"/>
<keyword evidence="4" id="KW-1185">Reference proteome</keyword>
<proteinExistence type="predicted"/>
<organism evidence="3 4">
    <name type="scientific">Daedalea quercina L-15889</name>
    <dbReference type="NCBI Taxonomy" id="1314783"/>
    <lineage>
        <taxon>Eukaryota</taxon>
        <taxon>Fungi</taxon>
        <taxon>Dikarya</taxon>
        <taxon>Basidiomycota</taxon>
        <taxon>Agaricomycotina</taxon>
        <taxon>Agaricomycetes</taxon>
        <taxon>Polyporales</taxon>
        <taxon>Fomitopsis</taxon>
    </lineage>
</organism>
<dbReference type="GO" id="GO:0005975">
    <property type="term" value="P:carbohydrate metabolic process"/>
    <property type="evidence" value="ECO:0007669"/>
    <property type="project" value="InterPro"/>
</dbReference>
<dbReference type="PANTHER" id="PTHR41814">
    <property type="entry name" value="EXPRESSED PROTEIN"/>
    <property type="match status" value="1"/>
</dbReference>
<gene>
    <name evidence="3" type="ORF">DAEQUDRAFT_741118</name>
</gene>